<evidence type="ECO:0000256" key="12">
    <source>
        <dbReference type="ARBA" id="ARBA00023012"/>
    </source>
</evidence>
<dbReference type="InterPro" id="IPR051315">
    <property type="entry name" value="Bact_Chemotaxis_CheA"/>
</dbReference>
<comment type="function">
    <text evidence="13">Involved in the transmission of sensory signals from the chemoreceptors to the flagellar motors. CheA is autophosphorylated; it can transfer its phosphate group to either CheB or CheY.</text>
</comment>
<keyword evidence="9" id="KW-0547">Nucleotide-binding</keyword>
<dbReference type="SMART" id="SM00387">
    <property type="entry name" value="HATPase_c"/>
    <property type="match status" value="1"/>
</dbReference>
<dbReference type="Gene3D" id="1.10.287.560">
    <property type="entry name" value="Histidine kinase CheA-like, homodimeric domain"/>
    <property type="match status" value="1"/>
</dbReference>
<dbReference type="InterPro" id="IPR037006">
    <property type="entry name" value="CheA-like_homodim_sf"/>
</dbReference>
<keyword evidence="10 18" id="KW-0418">Kinase</keyword>
<dbReference type="SMART" id="SM00260">
    <property type="entry name" value="CheW"/>
    <property type="match status" value="1"/>
</dbReference>
<organism evidence="18 19">
    <name type="scientific">Clostridium punense</name>
    <dbReference type="NCBI Taxonomy" id="1054297"/>
    <lineage>
        <taxon>Bacteria</taxon>
        <taxon>Bacillati</taxon>
        <taxon>Bacillota</taxon>
        <taxon>Clostridia</taxon>
        <taxon>Eubacteriales</taxon>
        <taxon>Clostridiaceae</taxon>
        <taxon>Clostridium</taxon>
    </lineage>
</organism>
<reference evidence="18 19" key="1">
    <citation type="submission" date="2021-03" db="EMBL/GenBank/DDBJ databases">
        <title>Genomic Encyclopedia of Type Strains, Phase IV (KMG-IV): sequencing the most valuable type-strain genomes for metagenomic binning, comparative biology and taxonomic classification.</title>
        <authorList>
            <person name="Goeker M."/>
        </authorList>
    </citation>
    <scope>NUCLEOTIDE SEQUENCE [LARGE SCALE GENOMIC DNA]</scope>
    <source>
        <strain evidence="18 19">DSM 28650</strain>
    </source>
</reference>
<dbReference type="GO" id="GO:0004673">
    <property type="term" value="F:protein histidine kinase activity"/>
    <property type="evidence" value="ECO:0007669"/>
    <property type="project" value="UniProtKB-EC"/>
</dbReference>
<comment type="subcellular location">
    <subcellularLocation>
        <location evidence="2">Cytoplasm</location>
    </subcellularLocation>
</comment>
<dbReference type="Pfam" id="PF01584">
    <property type="entry name" value="CheW"/>
    <property type="match status" value="1"/>
</dbReference>
<evidence type="ECO:0000259" key="15">
    <source>
        <dbReference type="PROSITE" id="PS50109"/>
    </source>
</evidence>
<dbReference type="InterPro" id="IPR008207">
    <property type="entry name" value="Sig_transdc_His_kin_Hpt_dom"/>
</dbReference>
<dbReference type="EMBL" id="JAGGLL010000006">
    <property type="protein sequence ID" value="MBP2021238.1"/>
    <property type="molecule type" value="Genomic_DNA"/>
</dbReference>
<keyword evidence="19" id="KW-1185">Reference proteome</keyword>
<name>A0ABS4K0D7_9CLOT</name>
<dbReference type="InterPro" id="IPR035891">
    <property type="entry name" value="CheY-binding_CheA"/>
</dbReference>
<evidence type="ECO:0000259" key="17">
    <source>
        <dbReference type="PROSITE" id="PS50894"/>
    </source>
</evidence>
<dbReference type="InterPro" id="IPR002545">
    <property type="entry name" value="CheW-lke_dom"/>
</dbReference>
<dbReference type="PANTHER" id="PTHR43395:SF10">
    <property type="entry name" value="CHEMOTAXIS PROTEIN CHEA"/>
    <property type="match status" value="1"/>
</dbReference>
<dbReference type="Pfam" id="PF02895">
    <property type="entry name" value="H-kinase_dim"/>
    <property type="match status" value="1"/>
</dbReference>
<evidence type="ECO:0000256" key="9">
    <source>
        <dbReference type="ARBA" id="ARBA00022741"/>
    </source>
</evidence>
<dbReference type="PROSITE" id="PS50894">
    <property type="entry name" value="HPT"/>
    <property type="match status" value="1"/>
</dbReference>
<sequence length="681" mass="77275">MSDIYELPEIIAAFTDELEEQLQVLEECILELEQSPGADELIQKIFRVAHTLKGASSTMGFEEMKLLTHEMEDILDKIRSGSLNINNHIIEVLFQCMDYLVLLKEEYKNNRHNIKIDINPIVHKVKNIINGNVLIDTINYKKEEIIEKHISEHSANGFRELKLLGYNIYLCKVEISPMSFMKLSRAILIRNYLDENGKVLETYPDLFEVKEEEAIKEVSYLIAFKMDKTPLEAQLLDELIDVDSIKVEEVDVEEGKEEEKVSLEEPSFNELRMTLEDKSNSSMGDKKLMQTVRVDVERLEKMMNLVGELVIEQTRMAQVGRTLHNKYSSDSSVEELQGIASHVSRVVSELQENVMKSRMVPVQQLFSKFPRMVRDLSQELGKNIELVLEGGETEMDRNIIEEISDPLIHLIRNSIDHGIEDSIKRKELGKRGKGLLKIKAYHAENHVIITIEDDGAGINIEKVKNKAIERNIITAQESEILPRQQLINLIFESGFSTSDEVSEISGRGVGMDIVRSHINKLSGIIETETEEGRGTKFTIKLPLTLAILRGLLVKLKQITYALPMSNVLEIVRMPFEQVQKVKGQAVIMLRERIIPLVWLHDYFNMERSIVKKNIFVVIIAIADKKVGIVVDELIGNQEIVVKSFGAYIGKVNGFSGATILGDGSVACILDVVGIAKLINER</sequence>
<dbReference type="Proteomes" id="UP001519308">
    <property type="component" value="Unassembled WGS sequence"/>
</dbReference>
<dbReference type="InterPro" id="IPR036641">
    <property type="entry name" value="HPT_dom_sf"/>
</dbReference>
<dbReference type="SUPFAM" id="SSF55052">
    <property type="entry name" value="CheY-binding domain of CheA"/>
    <property type="match status" value="1"/>
</dbReference>
<dbReference type="SUPFAM" id="SSF47384">
    <property type="entry name" value="Homodimeric domain of signal transducing histidine kinase"/>
    <property type="match status" value="1"/>
</dbReference>
<dbReference type="CDD" id="cd00731">
    <property type="entry name" value="CheA_reg"/>
    <property type="match status" value="1"/>
</dbReference>
<dbReference type="CDD" id="cd16916">
    <property type="entry name" value="HATPase_CheA-like"/>
    <property type="match status" value="1"/>
</dbReference>
<evidence type="ECO:0000259" key="16">
    <source>
        <dbReference type="PROSITE" id="PS50851"/>
    </source>
</evidence>
<evidence type="ECO:0000256" key="2">
    <source>
        <dbReference type="ARBA" id="ARBA00004496"/>
    </source>
</evidence>
<evidence type="ECO:0000256" key="1">
    <source>
        <dbReference type="ARBA" id="ARBA00000085"/>
    </source>
</evidence>
<evidence type="ECO:0000256" key="3">
    <source>
        <dbReference type="ARBA" id="ARBA00012438"/>
    </source>
</evidence>
<dbReference type="Pfam" id="PF01627">
    <property type="entry name" value="Hpt"/>
    <property type="match status" value="1"/>
</dbReference>
<comment type="catalytic activity">
    <reaction evidence="1">
        <text>ATP + protein L-histidine = ADP + protein N-phospho-L-histidine.</text>
        <dbReference type="EC" id="2.7.13.3"/>
    </reaction>
</comment>
<dbReference type="InterPro" id="IPR036890">
    <property type="entry name" value="HATPase_C_sf"/>
</dbReference>
<dbReference type="Pfam" id="PF07194">
    <property type="entry name" value="P2"/>
    <property type="match status" value="1"/>
</dbReference>
<evidence type="ECO:0000256" key="11">
    <source>
        <dbReference type="ARBA" id="ARBA00022840"/>
    </source>
</evidence>
<gene>
    <name evidence="18" type="ORF">J2Z44_001029</name>
</gene>
<evidence type="ECO:0000256" key="13">
    <source>
        <dbReference type="ARBA" id="ARBA00035100"/>
    </source>
</evidence>
<dbReference type="InterPro" id="IPR003594">
    <property type="entry name" value="HATPase_dom"/>
</dbReference>
<keyword evidence="5" id="KW-0963">Cytoplasm</keyword>
<keyword evidence="6" id="KW-0145">Chemotaxis</keyword>
<dbReference type="SMART" id="SM00073">
    <property type="entry name" value="HPT"/>
    <property type="match status" value="1"/>
</dbReference>
<feature type="domain" description="CheW-like" evidence="16">
    <location>
        <begin position="547"/>
        <end position="680"/>
    </location>
</feature>
<dbReference type="InterPro" id="IPR037052">
    <property type="entry name" value="CheA-like_P2_sf"/>
</dbReference>
<dbReference type="PRINTS" id="PR00344">
    <property type="entry name" value="BCTRLSENSOR"/>
</dbReference>
<evidence type="ECO:0000256" key="7">
    <source>
        <dbReference type="ARBA" id="ARBA00022553"/>
    </source>
</evidence>
<dbReference type="PROSITE" id="PS50109">
    <property type="entry name" value="HIS_KIN"/>
    <property type="match status" value="1"/>
</dbReference>
<evidence type="ECO:0000313" key="19">
    <source>
        <dbReference type="Proteomes" id="UP001519308"/>
    </source>
</evidence>
<proteinExistence type="predicted"/>
<feature type="modified residue" description="Phosphohistidine" evidence="14">
    <location>
        <position position="50"/>
    </location>
</feature>
<dbReference type="Gene3D" id="3.30.70.1110">
    <property type="entry name" value="Histidine kinase CheA-like, P2 response regulator-binding domain"/>
    <property type="match status" value="1"/>
</dbReference>
<keyword evidence="7 14" id="KW-0597">Phosphoprotein</keyword>
<dbReference type="InterPro" id="IPR036097">
    <property type="entry name" value="HisK_dim/P_sf"/>
</dbReference>
<evidence type="ECO:0000256" key="10">
    <source>
        <dbReference type="ARBA" id="ARBA00022777"/>
    </source>
</evidence>
<evidence type="ECO:0000256" key="5">
    <source>
        <dbReference type="ARBA" id="ARBA00022490"/>
    </source>
</evidence>
<dbReference type="EC" id="2.7.13.3" evidence="3"/>
<dbReference type="SMART" id="SM01231">
    <property type="entry name" value="H-kinase_dim"/>
    <property type="match status" value="1"/>
</dbReference>
<dbReference type="Gene3D" id="1.20.120.160">
    <property type="entry name" value="HPT domain"/>
    <property type="match status" value="1"/>
</dbReference>
<evidence type="ECO:0000313" key="18">
    <source>
        <dbReference type="EMBL" id="MBP2021238.1"/>
    </source>
</evidence>
<feature type="domain" description="Histidine kinase" evidence="15">
    <location>
        <begin position="304"/>
        <end position="545"/>
    </location>
</feature>
<dbReference type="CDD" id="cd00088">
    <property type="entry name" value="HPT"/>
    <property type="match status" value="1"/>
</dbReference>
<evidence type="ECO:0000256" key="8">
    <source>
        <dbReference type="ARBA" id="ARBA00022679"/>
    </source>
</evidence>
<dbReference type="SUPFAM" id="SSF47226">
    <property type="entry name" value="Histidine-containing phosphotransfer domain, HPT domain"/>
    <property type="match status" value="1"/>
</dbReference>
<dbReference type="Gene3D" id="2.30.30.40">
    <property type="entry name" value="SH3 Domains"/>
    <property type="match status" value="1"/>
</dbReference>
<protein>
    <recommendedName>
        <fullName evidence="4">Chemotaxis protein CheA</fullName>
        <ecNumber evidence="3">2.7.13.3</ecNumber>
    </recommendedName>
</protein>
<dbReference type="InterPro" id="IPR036061">
    <property type="entry name" value="CheW-like_dom_sf"/>
</dbReference>
<dbReference type="InterPro" id="IPR004358">
    <property type="entry name" value="Sig_transdc_His_kin-like_C"/>
</dbReference>
<accession>A0ABS4K0D7</accession>
<dbReference type="PROSITE" id="PS50851">
    <property type="entry name" value="CHEW"/>
    <property type="match status" value="1"/>
</dbReference>
<dbReference type="SUPFAM" id="SSF55874">
    <property type="entry name" value="ATPase domain of HSP90 chaperone/DNA topoisomerase II/histidine kinase"/>
    <property type="match status" value="1"/>
</dbReference>
<dbReference type="InterPro" id="IPR010808">
    <property type="entry name" value="CheA_P2-bd"/>
</dbReference>
<dbReference type="InterPro" id="IPR004105">
    <property type="entry name" value="CheA-like_dim"/>
</dbReference>
<dbReference type="Gene3D" id="3.30.565.10">
    <property type="entry name" value="Histidine kinase-like ATPase, C-terminal domain"/>
    <property type="match status" value="1"/>
</dbReference>
<evidence type="ECO:0000256" key="4">
    <source>
        <dbReference type="ARBA" id="ARBA00021495"/>
    </source>
</evidence>
<dbReference type="Pfam" id="PF02518">
    <property type="entry name" value="HATPase_c"/>
    <property type="match status" value="1"/>
</dbReference>
<dbReference type="RefSeq" id="WP_021284588.1">
    <property type="nucleotide sequence ID" value="NZ_JAGGLL010000006.1"/>
</dbReference>
<dbReference type="SUPFAM" id="SSF50341">
    <property type="entry name" value="CheW-like"/>
    <property type="match status" value="1"/>
</dbReference>
<comment type="caution">
    <text evidence="18">The sequence shown here is derived from an EMBL/GenBank/DDBJ whole genome shotgun (WGS) entry which is preliminary data.</text>
</comment>
<keyword evidence="12" id="KW-0902">Two-component regulatory system</keyword>
<keyword evidence="11" id="KW-0067">ATP-binding</keyword>
<evidence type="ECO:0000256" key="14">
    <source>
        <dbReference type="PROSITE-ProRule" id="PRU00110"/>
    </source>
</evidence>
<feature type="domain" description="HPt" evidence="17">
    <location>
        <begin position="3"/>
        <end position="107"/>
    </location>
</feature>
<evidence type="ECO:0000256" key="6">
    <source>
        <dbReference type="ARBA" id="ARBA00022500"/>
    </source>
</evidence>
<dbReference type="InterPro" id="IPR005467">
    <property type="entry name" value="His_kinase_dom"/>
</dbReference>
<dbReference type="PANTHER" id="PTHR43395">
    <property type="entry name" value="SENSOR HISTIDINE KINASE CHEA"/>
    <property type="match status" value="1"/>
</dbReference>
<keyword evidence="8 18" id="KW-0808">Transferase</keyword>